<dbReference type="Proteomes" id="UP000250223">
    <property type="component" value="Unassembled WGS sequence"/>
</dbReference>
<reference evidence="6 8" key="1">
    <citation type="submission" date="2016-10" db="EMBL/GenBank/DDBJ databases">
        <authorList>
            <person name="Varghese N."/>
            <person name="Submissions S."/>
        </authorList>
    </citation>
    <scope>NUCLEOTIDE SEQUENCE [LARGE SCALE GENOMIC DNA]</scope>
    <source>
        <strain evidence="6 8">NLAE-zl-C224</strain>
    </source>
</reference>
<dbReference type="InterPro" id="IPR003593">
    <property type="entry name" value="AAA+_ATPase"/>
</dbReference>
<organism evidence="7 9">
    <name type="scientific">Clostridium cochlearium</name>
    <dbReference type="NCBI Taxonomy" id="1494"/>
    <lineage>
        <taxon>Bacteria</taxon>
        <taxon>Bacillati</taxon>
        <taxon>Bacillota</taxon>
        <taxon>Clostridia</taxon>
        <taxon>Eubacteriales</taxon>
        <taxon>Clostridiaceae</taxon>
        <taxon>Clostridium</taxon>
    </lineage>
</organism>
<dbReference type="GO" id="GO:0016887">
    <property type="term" value="F:ATP hydrolysis activity"/>
    <property type="evidence" value="ECO:0007669"/>
    <property type="project" value="InterPro"/>
</dbReference>
<dbReference type="Gene3D" id="3.40.50.300">
    <property type="entry name" value="P-loop containing nucleotide triphosphate hydrolases"/>
    <property type="match status" value="1"/>
</dbReference>
<evidence type="ECO:0000313" key="6">
    <source>
        <dbReference type="EMBL" id="SDL20586.1"/>
    </source>
</evidence>
<dbReference type="SUPFAM" id="SSF52540">
    <property type="entry name" value="P-loop containing nucleoside triphosphate hydrolases"/>
    <property type="match status" value="1"/>
</dbReference>
<dbReference type="GO" id="GO:0005524">
    <property type="term" value="F:ATP binding"/>
    <property type="evidence" value="ECO:0007669"/>
    <property type="project" value="UniProtKB-KW"/>
</dbReference>
<evidence type="ECO:0000259" key="5">
    <source>
        <dbReference type="PROSITE" id="PS50893"/>
    </source>
</evidence>
<dbReference type="PROSITE" id="PS50893">
    <property type="entry name" value="ABC_TRANSPORTER_2"/>
    <property type="match status" value="1"/>
</dbReference>
<feature type="domain" description="ABC transporter" evidence="5">
    <location>
        <begin position="83"/>
        <end position="319"/>
    </location>
</feature>
<accession>A0A1G9I671</accession>
<comment type="similarity">
    <text evidence="1">Belongs to the ABC transporter superfamily.</text>
</comment>
<dbReference type="Pfam" id="PF00005">
    <property type="entry name" value="ABC_tran"/>
    <property type="match status" value="1"/>
</dbReference>
<dbReference type="EMBL" id="UAWC01000001">
    <property type="protein sequence ID" value="SQB33241.1"/>
    <property type="molecule type" value="Genomic_DNA"/>
</dbReference>
<dbReference type="OrthoDB" id="9776556at2"/>
<keyword evidence="6" id="KW-0449">Lipoprotein</keyword>
<keyword evidence="7" id="KW-0378">Hydrolase</keyword>
<evidence type="ECO:0000313" key="7">
    <source>
        <dbReference type="EMBL" id="SQB33241.1"/>
    </source>
</evidence>
<dbReference type="PANTHER" id="PTHR43117">
    <property type="entry name" value="OSMOPROTECTANT IMPORT ATP-BINDING PROTEIN OSMV"/>
    <property type="match status" value="1"/>
</dbReference>
<dbReference type="PROSITE" id="PS00211">
    <property type="entry name" value="ABC_TRANSPORTER_1"/>
    <property type="match status" value="1"/>
</dbReference>
<dbReference type="PANTHER" id="PTHR43117:SF4">
    <property type="entry name" value="OSMOPROTECTANT IMPORT ATP-BINDING PROTEIN OSMV"/>
    <property type="match status" value="1"/>
</dbReference>
<dbReference type="STRING" id="1494.SAMN05216497_11215"/>
<evidence type="ECO:0000256" key="3">
    <source>
        <dbReference type="ARBA" id="ARBA00022741"/>
    </source>
</evidence>
<keyword evidence="4" id="KW-0067">ATP-binding</keyword>
<evidence type="ECO:0000313" key="8">
    <source>
        <dbReference type="Proteomes" id="UP000198811"/>
    </source>
</evidence>
<sequence length="344" mass="39282">MIKIKELETKKIKDLEKKYPFILSFFENNKLDVKEYEESTFEEYLNHFTEEEIEEWAIDIEKIKVDLEVYINQMIMFLGLEKDKVDSITIIAGKDKHGNKENFDKLTICKSEIVSIVGPTGSGKSRLLADIEWAANRDTPTNRVILVNDELPDKSLRFSTSNKLVAQLSQNMNFVMDLTVKEFLQLHAKSRMIDNEEEIIQKIIEAANELAGEKFCLDSPITGLSGGQSRALMIADTAILSTSPIVLIDEIENAGIDRKRALNLLVNEEKIVLMATHDPTLALMADKRIVIKNGGIYKVIETDHEEKSILKELEKMDKIINDMRAKLRKGEKVTVNRKRRNKNG</sequence>
<proteinExistence type="inferred from homology"/>
<reference evidence="7 9" key="2">
    <citation type="submission" date="2018-06" db="EMBL/GenBank/DDBJ databases">
        <authorList>
            <consortium name="Pathogen Informatics"/>
            <person name="Doyle S."/>
        </authorList>
    </citation>
    <scope>NUCLEOTIDE SEQUENCE [LARGE SCALE GENOMIC DNA]</scope>
    <source>
        <strain evidence="7 9">NCTC13028</strain>
    </source>
</reference>
<evidence type="ECO:0000256" key="2">
    <source>
        <dbReference type="ARBA" id="ARBA00022448"/>
    </source>
</evidence>
<protein>
    <submittedName>
        <fullName evidence="7">ABC transporter</fullName>
        <ecNumber evidence="7">3.6.3.-</ecNumber>
    </submittedName>
    <submittedName>
        <fullName evidence="6">ABC-type lipoprotein export system, ATPase component</fullName>
    </submittedName>
</protein>
<dbReference type="InterPro" id="IPR003439">
    <property type="entry name" value="ABC_transporter-like_ATP-bd"/>
</dbReference>
<dbReference type="EMBL" id="FNGL01000012">
    <property type="protein sequence ID" value="SDL20586.1"/>
    <property type="molecule type" value="Genomic_DNA"/>
</dbReference>
<evidence type="ECO:0000256" key="4">
    <source>
        <dbReference type="ARBA" id="ARBA00022840"/>
    </source>
</evidence>
<dbReference type="AlphaFoldDB" id="A0A1G9I671"/>
<keyword evidence="8" id="KW-1185">Reference proteome</keyword>
<evidence type="ECO:0000256" key="1">
    <source>
        <dbReference type="ARBA" id="ARBA00005417"/>
    </source>
</evidence>
<dbReference type="SMART" id="SM00382">
    <property type="entry name" value="AAA"/>
    <property type="match status" value="1"/>
</dbReference>
<dbReference type="EC" id="3.6.3.-" evidence="7"/>
<dbReference type="InterPro" id="IPR017871">
    <property type="entry name" value="ABC_transporter-like_CS"/>
</dbReference>
<dbReference type="InterPro" id="IPR027417">
    <property type="entry name" value="P-loop_NTPase"/>
</dbReference>
<keyword evidence="2" id="KW-0813">Transport</keyword>
<gene>
    <name evidence="7" type="primary">cmpC</name>
    <name evidence="7" type="ORF">NCTC13028_00232</name>
    <name evidence="6" type="ORF">SAMN05216497_11215</name>
</gene>
<evidence type="ECO:0000313" key="9">
    <source>
        <dbReference type="Proteomes" id="UP000250223"/>
    </source>
</evidence>
<dbReference type="RefSeq" id="WP_089866165.1">
    <property type="nucleotide sequence ID" value="NZ_FNGL01000012.1"/>
</dbReference>
<keyword evidence="3" id="KW-0547">Nucleotide-binding</keyword>
<dbReference type="Proteomes" id="UP000198811">
    <property type="component" value="Unassembled WGS sequence"/>
</dbReference>
<name>A0A1G9I671_CLOCO</name>